<dbReference type="AlphaFoldDB" id="A0AAD4Q0I3"/>
<evidence type="ECO:0000313" key="3">
    <source>
        <dbReference type="Proteomes" id="UP001201262"/>
    </source>
</evidence>
<proteinExistence type="predicted"/>
<accession>A0AAD4Q0I3</accession>
<name>A0AAD4Q0I3_9EURO</name>
<dbReference type="Proteomes" id="UP001201262">
    <property type="component" value="Unassembled WGS sequence"/>
</dbReference>
<dbReference type="RefSeq" id="XP_046077151.1">
    <property type="nucleotide sequence ID" value="XM_046222004.1"/>
</dbReference>
<sequence>MHLFTAIAALILGTNAFAYKITLYSDLDCGNKLQDISLDVPNDETCVPFNVNISAPILSISNYAEYPIIPIAYGDPDCKGHSLIADSDGIGSCIKGWDKWENKTVALVATNLGTW</sequence>
<comment type="caution">
    <text evidence="2">The sequence shown here is derived from an EMBL/GenBank/DDBJ whole genome shotgun (WGS) entry which is preliminary data.</text>
</comment>
<gene>
    <name evidence="2" type="ORF">BGW36DRAFT_458256</name>
</gene>
<dbReference type="GeneID" id="70252291"/>
<keyword evidence="3" id="KW-1185">Reference proteome</keyword>
<protein>
    <submittedName>
        <fullName evidence="2">Uncharacterized protein</fullName>
    </submittedName>
</protein>
<keyword evidence="1" id="KW-0732">Signal</keyword>
<evidence type="ECO:0000256" key="1">
    <source>
        <dbReference type="SAM" id="SignalP"/>
    </source>
</evidence>
<organism evidence="2 3">
    <name type="scientific">Talaromyces proteolyticus</name>
    <dbReference type="NCBI Taxonomy" id="1131652"/>
    <lineage>
        <taxon>Eukaryota</taxon>
        <taxon>Fungi</taxon>
        <taxon>Dikarya</taxon>
        <taxon>Ascomycota</taxon>
        <taxon>Pezizomycotina</taxon>
        <taxon>Eurotiomycetes</taxon>
        <taxon>Eurotiomycetidae</taxon>
        <taxon>Eurotiales</taxon>
        <taxon>Trichocomaceae</taxon>
        <taxon>Talaromyces</taxon>
        <taxon>Talaromyces sect. Bacilispori</taxon>
    </lineage>
</organism>
<reference evidence="2" key="1">
    <citation type="submission" date="2021-12" db="EMBL/GenBank/DDBJ databases">
        <title>Convergent genome expansion in fungi linked to evolution of root-endophyte symbiosis.</title>
        <authorList>
            <consortium name="DOE Joint Genome Institute"/>
            <person name="Ke Y.-H."/>
            <person name="Bonito G."/>
            <person name="Liao H.-L."/>
            <person name="Looney B."/>
            <person name="Rojas-Flechas A."/>
            <person name="Nash J."/>
            <person name="Hameed K."/>
            <person name="Schadt C."/>
            <person name="Martin F."/>
            <person name="Crous P.W."/>
            <person name="Miettinen O."/>
            <person name="Magnuson J.K."/>
            <person name="Labbe J."/>
            <person name="Jacobson D."/>
            <person name="Doktycz M.J."/>
            <person name="Veneault-Fourrey C."/>
            <person name="Kuo A."/>
            <person name="Mondo S."/>
            <person name="Calhoun S."/>
            <person name="Riley R."/>
            <person name="Ohm R."/>
            <person name="LaButti K."/>
            <person name="Andreopoulos B."/>
            <person name="Pangilinan J."/>
            <person name="Nolan M."/>
            <person name="Tritt A."/>
            <person name="Clum A."/>
            <person name="Lipzen A."/>
            <person name="Daum C."/>
            <person name="Barry K."/>
            <person name="Grigoriev I.V."/>
            <person name="Vilgalys R."/>
        </authorList>
    </citation>
    <scope>NUCLEOTIDE SEQUENCE</scope>
    <source>
        <strain evidence="2">PMI_201</strain>
    </source>
</reference>
<dbReference type="EMBL" id="JAJTJA010000002">
    <property type="protein sequence ID" value="KAH8704133.1"/>
    <property type="molecule type" value="Genomic_DNA"/>
</dbReference>
<feature type="chain" id="PRO_5042093714" evidence="1">
    <location>
        <begin position="19"/>
        <end position="115"/>
    </location>
</feature>
<evidence type="ECO:0000313" key="2">
    <source>
        <dbReference type="EMBL" id="KAH8704133.1"/>
    </source>
</evidence>
<feature type="signal peptide" evidence="1">
    <location>
        <begin position="1"/>
        <end position="18"/>
    </location>
</feature>